<keyword evidence="3" id="KW-1185">Reference proteome</keyword>
<dbReference type="EMBL" id="JACSEA010000014">
    <property type="protein sequence ID" value="KAF7385839.1"/>
    <property type="molecule type" value="Genomic_DNA"/>
</dbReference>
<comment type="caution">
    <text evidence="2">The sequence shown here is derived from an EMBL/GenBank/DDBJ whole genome shotgun (WGS) entry which is preliminary data.</text>
</comment>
<organism evidence="2 3">
    <name type="scientific">Vespula vulgaris</name>
    <name type="common">Yellow jacket</name>
    <name type="synonym">Wasp</name>
    <dbReference type="NCBI Taxonomy" id="7454"/>
    <lineage>
        <taxon>Eukaryota</taxon>
        <taxon>Metazoa</taxon>
        <taxon>Ecdysozoa</taxon>
        <taxon>Arthropoda</taxon>
        <taxon>Hexapoda</taxon>
        <taxon>Insecta</taxon>
        <taxon>Pterygota</taxon>
        <taxon>Neoptera</taxon>
        <taxon>Endopterygota</taxon>
        <taxon>Hymenoptera</taxon>
        <taxon>Apocrita</taxon>
        <taxon>Aculeata</taxon>
        <taxon>Vespoidea</taxon>
        <taxon>Vespidae</taxon>
        <taxon>Vespinae</taxon>
        <taxon>Vespula</taxon>
    </lineage>
</organism>
<evidence type="ECO:0000313" key="3">
    <source>
        <dbReference type="Proteomes" id="UP000614350"/>
    </source>
</evidence>
<dbReference type="Proteomes" id="UP000614350">
    <property type="component" value="Unassembled WGS sequence"/>
</dbReference>
<gene>
    <name evidence="2" type="ORF">HZH66_011681</name>
</gene>
<proteinExistence type="predicted"/>
<dbReference type="AlphaFoldDB" id="A0A834JCG3"/>
<accession>A0A834JCG3</accession>
<sequence length="120" mass="12655">MSADDTLALTTARQRLTRANVNSKKHRRTSTLTTVALVSDGGGDDGDGDGNGDGVGTGPGGGGRSKQVHHGSTLIIPGSRSFSWAKCPIGTTLNGNARVKRRCWKRTDPRPTRIYTHANA</sequence>
<feature type="compositionally biased region" description="Gly residues" evidence="1">
    <location>
        <begin position="51"/>
        <end position="64"/>
    </location>
</feature>
<protein>
    <submittedName>
        <fullName evidence="2">Uncharacterized protein</fullName>
    </submittedName>
</protein>
<evidence type="ECO:0000313" key="2">
    <source>
        <dbReference type="EMBL" id="KAF7385839.1"/>
    </source>
</evidence>
<evidence type="ECO:0000256" key="1">
    <source>
        <dbReference type="SAM" id="MobiDB-lite"/>
    </source>
</evidence>
<name>A0A834JCG3_VESVU</name>
<reference evidence="2" key="1">
    <citation type="journal article" date="2020" name="G3 (Bethesda)">
        <title>High-Quality Assemblies for Three Invasive Social Wasps from the &lt;i&gt;Vespula&lt;/i&gt; Genus.</title>
        <authorList>
            <person name="Harrop T.W.R."/>
            <person name="Guhlin J."/>
            <person name="McLaughlin G.M."/>
            <person name="Permina E."/>
            <person name="Stockwell P."/>
            <person name="Gilligan J."/>
            <person name="Le Lec M.F."/>
            <person name="Gruber M.A.M."/>
            <person name="Quinn O."/>
            <person name="Lovegrove M."/>
            <person name="Duncan E.J."/>
            <person name="Remnant E.J."/>
            <person name="Van Eeckhoven J."/>
            <person name="Graham B."/>
            <person name="Knapp R.A."/>
            <person name="Langford K.W."/>
            <person name="Kronenberg Z."/>
            <person name="Press M.O."/>
            <person name="Eacker S.M."/>
            <person name="Wilson-Rankin E.E."/>
            <person name="Purcell J."/>
            <person name="Lester P.J."/>
            <person name="Dearden P.K."/>
        </authorList>
    </citation>
    <scope>NUCLEOTIDE SEQUENCE</scope>
    <source>
        <strain evidence="2">Marl-1</strain>
    </source>
</reference>
<feature type="region of interest" description="Disordered" evidence="1">
    <location>
        <begin position="36"/>
        <end position="70"/>
    </location>
</feature>